<dbReference type="Gene3D" id="3.40.50.200">
    <property type="entry name" value="Peptidase S8/S53 domain"/>
    <property type="match status" value="1"/>
</dbReference>
<evidence type="ECO:0000256" key="1">
    <source>
        <dbReference type="ARBA" id="ARBA00022670"/>
    </source>
</evidence>
<dbReference type="InterPro" id="IPR000209">
    <property type="entry name" value="Peptidase_S8/S53_dom"/>
</dbReference>
<dbReference type="PROSITE" id="PS51892">
    <property type="entry name" value="SUBTILASE"/>
    <property type="match status" value="1"/>
</dbReference>
<dbReference type="GO" id="GO:0006508">
    <property type="term" value="P:proteolysis"/>
    <property type="evidence" value="ECO:0007669"/>
    <property type="project" value="UniProtKB-KW"/>
</dbReference>
<dbReference type="PANTHER" id="PTHR24118">
    <property type="entry name" value="POTE ANKYRIN DOMAIN"/>
    <property type="match status" value="1"/>
</dbReference>
<dbReference type="InterPro" id="IPR036770">
    <property type="entry name" value="Ankyrin_rpt-contain_sf"/>
</dbReference>
<feature type="compositionally biased region" description="Acidic residues" evidence="5">
    <location>
        <begin position="24"/>
        <end position="35"/>
    </location>
</feature>
<evidence type="ECO:0000313" key="7">
    <source>
        <dbReference type="EMBL" id="RDW65064.1"/>
    </source>
</evidence>
<dbReference type="InterPro" id="IPR036852">
    <property type="entry name" value="Peptidase_S8/S53_dom_sf"/>
</dbReference>
<dbReference type="Gene3D" id="1.25.40.20">
    <property type="entry name" value="Ankyrin repeat-containing domain"/>
    <property type="match status" value="1"/>
</dbReference>
<reference evidence="7 8" key="1">
    <citation type="journal article" date="2018" name="IMA Fungus">
        <title>IMA Genome-F 9: Draft genome sequence of Annulohypoxylon stygium, Aspergillus mulundensis, Berkeleyomyces basicola (syn. Thielaviopsis basicola), Ceratocystis smalleyi, two Cercospora beticola strains, Coleophoma cylindrospora, Fusarium fracticaudum, Phialophora cf. hyalina, and Morchella septimelata.</title>
        <authorList>
            <person name="Wingfield B.D."/>
            <person name="Bills G.F."/>
            <person name="Dong Y."/>
            <person name="Huang W."/>
            <person name="Nel W.J."/>
            <person name="Swalarsk-Parry B.S."/>
            <person name="Vaghefi N."/>
            <person name="Wilken P.M."/>
            <person name="An Z."/>
            <person name="de Beer Z.W."/>
            <person name="De Vos L."/>
            <person name="Chen L."/>
            <person name="Duong T.A."/>
            <person name="Gao Y."/>
            <person name="Hammerbacher A."/>
            <person name="Kikkert J.R."/>
            <person name="Li Y."/>
            <person name="Li H."/>
            <person name="Li K."/>
            <person name="Li Q."/>
            <person name="Liu X."/>
            <person name="Ma X."/>
            <person name="Naidoo K."/>
            <person name="Pethybridge S.J."/>
            <person name="Sun J."/>
            <person name="Steenkamp E.T."/>
            <person name="van der Nest M.A."/>
            <person name="van Wyk S."/>
            <person name="Wingfield M.J."/>
            <person name="Xiong C."/>
            <person name="Yue Q."/>
            <person name="Zhang X."/>
        </authorList>
    </citation>
    <scope>NUCLEOTIDE SEQUENCE [LARGE SCALE GENOMIC DNA]</scope>
    <source>
        <strain evidence="7 8">BP6252</strain>
    </source>
</reference>
<dbReference type="OrthoDB" id="5386278at2759"/>
<evidence type="ECO:0000259" key="6">
    <source>
        <dbReference type="Pfam" id="PF00082"/>
    </source>
</evidence>
<protein>
    <recommendedName>
        <fullName evidence="6">Peptidase S8/S53 domain-containing protein</fullName>
    </recommendedName>
</protein>
<evidence type="ECO:0000313" key="8">
    <source>
        <dbReference type="Proteomes" id="UP000256645"/>
    </source>
</evidence>
<evidence type="ECO:0000256" key="5">
    <source>
        <dbReference type="SAM" id="MobiDB-lite"/>
    </source>
</evidence>
<dbReference type="InterPro" id="IPR015500">
    <property type="entry name" value="Peptidase_S8_subtilisin-rel"/>
</dbReference>
<dbReference type="STRING" id="1849047.A0A3D8QU76"/>
<name>A0A3D8QU76_9HELO</name>
<gene>
    <name evidence="7" type="ORF">BP6252_10715</name>
</gene>
<evidence type="ECO:0000256" key="4">
    <source>
        <dbReference type="PROSITE-ProRule" id="PRU01240"/>
    </source>
</evidence>
<dbReference type="Pfam" id="PF00082">
    <property type="entry name" value="Peptidase_S8"/>
    <property type="match status" value="1"/>
</dbReference>
<keyword evidence="3 4" id="KW-0720">Serine protease</keyword>
<keyword evidence="1 4" id="KW-0645">Protease</keyword>
<dbReference type="EMBL" id="PDLM01000012">
    <property type="protein sequence ID" value="RDW65064.1"/>
    <property type="molecule type" value="Genomic_DNA"/>
</dbReference>
<dbReference type="AlphaFoldDB" id="A0A3D8QU76"/>
<evidence type="ECO:0000256" key="2">
    <source>
        <dbReference type="ARBA" id="ARBA00022801"/>
    </source>
</evidence>
<keyword evidence="2 4" id="KW-0378">Hydrolase</keyword>
<dbReference type="Pfam" id="PF12796">
    <property type="entry name" value="Ank_2"/>
    <property type="match status" value="1"/>
</dbReference>
<dbReference type="SMART" id="SM00248">
    <property type="entry name" value="ANK"/>
    <property type="match status" value="2"/>
</dbReference>
<dbReference type="Proteomes" id="UP000256645">
    <property type="component" value="Unassembled WGS sequence"/>
</dbReference>
<dbReference type="SUPFAM" id="SSF52743">
    <property type="entry name" value="Subtilisin-like"/>
    <property type="match status" value="1"/>
</dbReference>
<feature type="compositionally biased region" description="Basic and acidic residues" evidence="5">
    <location>
        <begin position="406"/>
        <end position="439"/>
    </location>
</feature>
<feature type="domain" description="Peptidase S8/S53" evidence="6">
    <location>
        <begin position="760"/>
        <end position="981"/>
    </location>
</feature>
<dbReference type="SUPFAM" id="SSF48403">
    <property type="entry name" value="Ankyrin repeat"/>
    <property type="match status" value="1"/>
</dbReference>
<organism evidence="7 8">
    <name type="scientific">Coleophoma cylindrospora</name>
    <dbReference type="NCBI Taxonomy" id="1849047"/>
    <lineage>
        <taxon>Eukaryota</taxon>
        <taxon>Fungi</taxon>
        <taxon>Dikarya</taxon>
        <taxon>Ascomycota</taxon>
        <taxon>Pezizomycotina</taxon>
        <taxon>Leotiomycetes</taxon>
        <taxon>Helotiales</taxon>
        <taxon>Dermateaceae</taxon>
        <taxon>Coleophoma</taxon>
    </lineage>
</organism>
<feature type="active site" description="Charge relay system" evidence="4">
    <location>
        <position position="766"/>
    </location>
</feature>
<dbReference type="GO" id="GO:0004252">
    <property type="term" value="F:serine-type endopeptidase activity"/>
    <property type="evidence" value="ECO:0007669"/>
    <property type="project" value="UniProtKB-UniRule"/>
</dbReference>
<feature type="compositionally biased region" description="Basic and acidic residues" evidence="5">
    <location>
        <begin position="349"/>
        <end position="362"/>
    </location>
</feature>
<sequence length="1068" mass="119375">MSSSNIAGDSAFVHYDPQSYTSDEGSDDDSEAYSSEDEKAENVVGPLPSLEEGLECVLRDLESGHRQFHQMEHFERVEINGRLIENLLDFLVEDKHNPRAPTALHLLATRKNEKPELKKIGPLVVFLVKHPKNPLTIRDNAGYTALHYAVEENKKELVDRMCEHEDIDSILSIQTHLNKNCLHLAVEKDVDFLPDLIRRARPWTLCAKNNEGNTPLHLAVDYAHCRPDQLSVVEAIILKCDQEMKGSEEADDELATVPTYNSNQLSPYRYHIETCKNAEKRKRKKEEERKEKARKKINSQGHVTGKDQRLRGGKPVAPQDPTMPLDPNQAADAKPKKGIDRSNTFNEAFPKDTTTKRGEKHPAMASKAPSGTAKGSSVGKEGFDLRVSQPVDTPGSKTAVVPRNDMTMKGRSDDSSRPKLEIRKSHKDSSRHSKVTEDSVRSIQRFLKQHYLRTRSHDAALDIIYGKNANPDIQINFDLFGYSIMTQQTLTKKLHHVKFDDTLQYVAIPNIRIEGIANYANTAKPLALSATAAAAGNGRTDLELVFNWLRKDKGVKTILKVIVNDLKSPAHGDDAIERSLRGFNIETWDWKKSDLCSEVIEIAAPQVRVVHLYWSGNNAVLRGWSDEYGLRRLSLLRKVYIHTQEVSFNCSTRQGAEDKLIVALKGLLDSYDRAVANFGAFKKRMATHCSAVDVVLLGLERKISKMTMNQTKTIKEPMLQHPPHEWIKCMASFKKLLLEAEANLERNHGISIQDQVTEPIKVALIDDGIDINELQYTPIGGRSFCPRDDNGDTLSFPWHFSSSGHGTVMASQIYRICPRTQLYVLKLEDHQNKKTGGHQITAKSATEAIHAAIRKKVHIISMSWTIDPTELRDEKVKTRLEKAIAEAAEANILMFSSAHDNAPKEDNTYPAVAAKSKIFKIGAAKASGQTDDTVGNASRVHFTFPGNEVEMEGSTLAHKVEYRTGSSVATALAAGLAALILYCVQVKLFRSSAEERPKIEQAFNKLKKHDSMMKAFRSIGMTEGSNGKYIAVWDMFGKQVKNSETAGKDSYQLVDLVAAVGQEICIKI</sequence>
<dbReference type="CDD" id="cd07491">
    <property type="entry name" value="Peptidases_S8_7"/>
    <property type="match status" value="1"/>
</dbReference>
<keyword evidence="8" id="KW-1185">Reference proteome</keyword>
<accession>A0A3D8QU76</accession>
<proteinExistence type="inferred from homology"/>
<feature type="active site" description="Charge relay system" evidence="4">
    <location>
        <position position="967"/>
    </location>
</feature>
<dbReference type="PANTHER" id="PTHR24118:SF99">
    <property type="entry name" value="POTE ANKYRIN DOMAIN FAMILY MEMBER 3C-RELATED"/>
    <property type="match status" value="1"/>
</dbReference>
<comment type="caution">
    <text evidence="7">The sequence shown here is derived from an EMBL/GenBank/DDBJ whole genome shotgun (WGS) entry which is preliminary data.</text>
</comment>
<evidence type="ECO:0000256" key="3">
    <source>
        <dbReference type="ARBA" id="ARBA00022825"/>
    </source>
</evidence>
<dbReference type="PRINTS" id="PR00723">
    <property type="entry name" value="SUBTILISIN"/>
</dbReference>
<feature type="region of interest" description="Disordered" evidence="5">
    <location>
        <begin position="1"/>
        <end position="46"/>
    </location>
</feature>
<feature type="active site" description="Charge relay system" evidence="4">
    <location>
        <position position="805"/>
    </location>
</feature>
<feature type="region of interest" description="Disordered" evidence="5">
    <location>
        <begin position="275"/>
        <end position="439"/>
    </location>
</feature>
<dbReference type="InterPro" id="IPR002110">
    <property type="entry name" value="Ankyrin_rpt"/>
</dbReference>
<comment type="similarity">
    <text evidence="4">Belongs to the peptidase S8 family.</text>
</comment>